<dbReference type="PANTHER" id="PTHR11647">
    <property type="entry name" value="HYDRANTOINASE/DIHYDROPYRIMIDINASE FAMILY MEMBER"/>
    <property type="match status" value="1"/>
</dbReference>
<dbReference type="EMBL" id="CP070619">
    <property type="protein sequence ID" value="QSE88170.1"/>
    <property type="molecule type" value="Genomic_DNA"/>
</dbReference>
<dbReference type="CDD" id="cd01297">
    <property type="entry name" value="D-aminoacylase"/>
    <property type="match status" value="1"/>
</dbReference>
<dbReference type="Gene3D" id="2.30.40.10">
    <property type="entry name" value="Urease, subunit C, domain 1"/>
    <property type="match status" value="1"/>
</dbReference>
<keyword evidence="3" id="KW-1185">Reference proteome</keyword>
<reference evidence="2 3" key="1">
    <citation type="journal article" date="2021" name="Microbiol. Resour. Announc.">
        <title>Complete Genome Sequences of Two Rhodococcus sp. Strains with Large and Linear Chromosomes, Isolated from Apple Rhizosphere.</title>
        <authorList>
            <person name="Benning S."/>
            <person name="Brugnone N."/>
            <person name="Siani R."/>
            <person name="Kublik S."/>
            <person name="Schloter M."/>
            <person name="Rad V."/>
        </authorList>
    </citation>
    <scope>NUCLEOTIDE SEQUENCE [LARGE SCALE GENOMIC DNA]</scope>
    <source>
        <strain evidence="2 3">R79</strain>
    </source>
</reference>
<sequence>MSTAEYDLVIRGGEVHDGTGAEGRVADIAVKDGVIAVVGEVAGRGAEEIDATGRIVTPGFVDIHTHYDGQAVWDDATAPSSHHGVTTVVMGNCGVGFAPCKPEHRDGLIELMEGVEDIPAPVMHQGLTWTWETFAEYLDVLERTPRDIDICALVPHAPVRVHVMGERAFRLLPALPEDVEQMRVIVADAIRAGAWGVSTSRSTAHKSVAGDYTPTLLAREREIVGLAMGMADAGRGLFEFVAEVQDPDVIGEFEMVRRALKKSGLPGVYSLVQSGQTADANQDLWRDLLKYSGSAKDDGVDLRPVVAPRAVGLLMGLEGSQNPFSATPSYRAIADLPLAERVARMRDPEVRRQILSEDPYAESAWPLLEFLSYSRMYRFENPPNYTPDVANSLQAIADREGRPVQEVVYDVLLEDEGMGFIHVPFANYASGDLRVCQEMLEDPNSIMGLGDGGAHVGFILDAGFQTWMLTYWVKERGVMALPEAIRRMTSDTADVMGLADRGRIREGLRADLNVIDLGRLTFGSPYIAHDLPTGGKRLMQKAVGYEHTIVAGQTVYRDGEDTGARPGRLVRSGR</sequence>
<dbReference type="InterPro" id="IPR011059">
    <property type="entry name" value="Metal-dep_hydrolase_composite"/>
</dbReference>
<dbReference type="InterPro" id="IPR050378">
    <property type="entry name" value="Metallo-dep_Hydrolases_sf"/>
</dbReference>
<dbReference type="SUPFAM" id="SSF51338">
    <property type="entry name" value="Composite domain of metallo-dependent hydrolases"/>
    <property type="match status" value="1"/>
</dbReference>
<dbReference type="RefSeq" id="WP_206004923.1">
    <property type="nucleotide sequence ID" value="NZ_CP070619.1"/>
</dbReference>
<dbReference type="InterPro" id="IPR013108">
    <property type="entry name" value="Amidohydro_3"/>
</dbReference>
<feature type="domain" description="Amidohydrolase 3" evidence="1">
    <location>
        <begin position="47"/>
        <end position="556"/>
    </location>
</feature>
<gene>
    <name evidence="2" type="ORF">JWS13_05825</name>
</gene>
<dbReference type="PANTHER" id="PTHR11647:SF1">
    <property type="entry name" value="COLLAPSIN RESPONSE MEDIATOR PROTEIN"/>
    <property type="match status" value="1"/>
</dbReference>
<name>A0A974VYX6_9NOCA</name>
<evidence type="ECO:0000313" key="2">
    <source>
        <dbReference type="EMBL" id="QSE88170.1"/>
    </source>
</evidence>
<proteinExistence type="predicted"/>
<dbReference type="Gene3D" id="3.20.20.140">
    <property type="entry name" value="Metal-dependent hydrolases"/>
    <property type="match status" value="1"/>
</dbReference>
<dbReference type="Pfam" id="PF07969">
    <property type="entry name" value="Amidohydro_3"/>
    <property type="match status" value="1"/>
</dbReference>
<evidence type="ECO:0000313" key="3">
    <source>
        <dbReference type="Proteomes" id="UP000662986"/>
    </source>
</evidence>
<accession>A0A974VYX6</accession>
<organism evidence="2 3">
    <name type="scientific">Rhodococcus pseudokoreensis</name>
    <dbReference type="NCBI Taxonomy" id="2811421"/>
    <lineage>
        <taxon>Bacteria</taxon>
        <taxon>Bacillati</taxon>
        <taxon>Actinomycetota</taxon>
        <taxon>Actinomycetes</taxon>
        <taxon>Mycobacteriales</taxon>
        <taxon>Nocardiaceae</taxon>
        <taxon>Rhodococcus</taxon>
    </lineage>
</organism>
<dbReference type="Proteomes" id="UP000662986">
    <property type="component" value="Chromosome"/>
</dbReference>
<reference evidence="2 3" key="2">
    <citation type="journal article" date="2022" name="Arch. Microbiol.">
        <title>Rhodococcus pseudokoreensis sp. nov. isolated from the rhizosphere of young M26 apple rootstocks.</title>
        <authorList>
            <person name="Kampfer P."/>
            <person name="Glaeser S.P."/>
            <person name="Blom J."/>
            <person name="Wolf J."/>
            <person name="Benning S."/>
            <person name="Schloter M."/>
            <person name="Neumann-Schaal M."/>
        </authorList>
    </citation>
    <scope>NUCLEOTIDE SEQUENCE [LARGE SCALE GENOMIC DNA]</scope>
    <source>
        <strain evidence="2 3">R79</strain>
    </source>
</reference>
<dbReference type="InterPro" id="IPR032466">
    <property type="entry name" value="Metal_Hydrolase"/>
</dbReference>
<protein>
    <submittedName>
        <fullName evidence="2">Amidohydrolase family protein</fullName>
    </submittedName>
</protein>
<evidence type="ECO:0000259" key="1">
    <source>
        <dbReference type="Pfam" id="PF07969"/>
    </source>
</evidence>
<dbReference type="SUPFAM" id="SSF51556">
    <property type="entry name" value="Metallo-dependent hydrolases"/>
    <property type="match status" value="1"/>
</dbReference>